<feature type="binding site" evidence="5">
    <location>
        <position position="89"/>
    </location>
    <ligand>
        <name>Fe cation</name>
        <dbReference type="ChEBI" id="CHEBI:24875"/>
        <label>1</label>
    </ligand>
</feature>
<feature type="domain" description="Ferritin-like diiron" evidence="8">
    <location>
        <begin position="37"/>
        <end position="187"/>
    </location>
</feature>
<accession>A0A6G1SBP2</accession>
<dbReference type="InterPro" id="IPR012347">
    <property type="entry name" value="Ferritin-like"/>
</dbReference>
<dbReference type="PROSITE" id="PS50905">
    <property type="entry name" value="FERRITIN_LIKE"/>
    <property type="match status" value="1"/>
</dbReference>
<keyword evidence="4 5" id="KW-0408">Iron</keyword>
<keyword evidence="3 5" id="KW-0479">Metal-binding</keyword>
<evidence type="ECO:0000313" key="9">
    <source>
        <dbReference type="EMBL" id="MDE47340.1"/>
    </source>
</evidence>
<dbReference type="GO" id="GO:0006826">
    <property type="term" value="P:iron ion transport"/>
    <property type="evidence" value="ECO:0007669"/>
    <property type="project" value="InterPro"/>
</dbReference>
<gene>
    <name evidence="9" type="primary">FRIH</name>
    <name evidence="9" type="ORF">g.8832</name>
</gene>
<dbReference type="Gene3D" id="1.20.1260.10">
    <property type="match status" value="1"/>
</dbReference>
<dbReference type="SUPFAM" id="SSF47240">
    <property type="entry name" value="Ferritin-like"/>
    <property type="match status" value="1"/>
</dbReference>
<evidence type="ECO:0000256" key="2">
    <source>
        <dbReference type="ARBA" id="ARBA00022434"/>
    </source>
</evidence>
<evidence type="ECO:0000256" key="7">
    <source>
        <dbReference type="SAM" id="SignalP"/>
    </source>
</evidence>
<proteinExistence type="inferred from homology"/>
<comment type="catalytic activity">
    <reaction evidence="6">
        <text>4 Fe(2+) + O2 + 4 H(+) = 4 Fe(3+) + 2 H2O</text>
        <dbReference type="Rhea" id="RHEA:11148"/>
        <dbReference type="ChEBI" id="CHEBI:15377"/>
        <dbReference type="ChEBI" id="CHEBI:15378"/>
        <dbReference type="ChEBI" id="CHEBI:15379"/>
        <dbReference type="ChEBI" id="CHEBI:29033"/>
        <dbReference type="ChEBI" id="CHEBI:29034"/>
        <dbReference type="EC" id="1.16.3.1"/>
    </reaction>
</comment>
<evidence type="ECO:0000256" key="1">
    <source>
        <dbReference type="ARBA" id="ARBA00007513"/>
    </source>
</evidence>
<evidence type="ECO:0000256" key="3">
    <source>
        <dbReference type="ARBA" id="ARBA00022723"/>
    </source>
</evidence>
<feature type="chain" id="PRO_5026310109" description="Ferritin" evidence="7">
    <location>
        <begin position="26"/>
        <end position="209"/>
    </location>
</feature>
<dbReference type="InterPro" id="IPR008331">
    <property type="entry name" value="Ferritin_DPS_dom"/>
</dbReference>
<evidence type="ECO:0000256" key="4">
    <source>
        <dbReference type="ARBA" id="ARBA00023004"/>
    </source>
</evidence>
<evidence type="ECO:0000256" key="6">
    <source>
        <dbReference type="RuleBase" id="RU361145"/>
    </source>
</evidence>
<dbReference type="InterPro" id="IPR001519">
    <property type="entry name" value="Ferritin"/>
</dbReference>
<keyword evidence="2 6" id="KW-0409">Iron storage</keyword>
<protein>
    <recommendedName>
        <fullName evidence="6">Ferritin</fullName>
        <ecNumber evidence="6">1.16.3.1</ecNumber>
    </recommendedName>
</protein>
<feature type="binding site" evidence="5">
    <location>
        <position position="134"/>
    </location>
    <ligand>
        <name>Fe cation</name>
        <dbReference type="ChEBI" id="CHEBI:24875"/>
        <label>1</label>
    </ligand>
</feature>
<dbReference type="GO" id="GO:0008199">
    <property type="term" value="F:ferric iron binding"/>
    <property type="evidence" value="ECO:0007669"/>
    <property type="project" value="InterPro"/>
</dbReference>
<reference evidence="9" key="1">
    <citation type="submission" date="2018-10" db="EMBL/GenBank/DDBJ databases">
        <title>Transcriptome assembly of Aceria tosichella (Wheat curl mite) Type 2.</title>
        <authorList>
            <person name="Scully E.D."/>
            <person name="Geib S.M."/>
            <person name="Palmer N.A."/>
            <person name="Gupta A.K."/>
            <person name="Sarath G."/>
            <person name="Tatineni S."/>
        </authorList>
    </citation>
    <scope>NUCLEOTIDE SEQUENCE</scope>
    <source>
        <strain evidence="9">LincolnNE</strain>
    </source>
</reference>
<sequence length="209" mass="23881">MHQSLKFGLVLTLASLSVCGLLVSADDNGSLPFQDYYLLHNDCLNVLNEQISWELYASIVYLNMAAYFDRPSVARNGYAKFFKDQSLEEYGHAAKFIDYINSRNGTVKRISIEESPKNEWSSPRDALMDAIKLEKNVYAKIQYIHDVAEQKCQDSHLTDFLESYYFTEQVDSIKELQTMLTKINVADPSASAVIVHMTDERLKKSKDDL</sequence>
<dbReference type="Pfam" id="PF00210">
    <property type="entry name" value="Ferritin"/>
    <property type="match status" value="1"/>
</dbReference>
<dbReference type="EMBL" id="GGYP01002569">
    <property type="protein sequence ID" value="MDE47340.1"/>
    <property type="molecule type" value="Transcribed_RNA"/>
</dbReference>
<feature type="binding site" evidence="5">
    <location>
        <position position="54"/>
    </location>
    <ligand>
        <name>Fe cation</name>
        <dbReference type="ChEBI" id="CHEBI:24875"/>
        <label>1</label>
    </ligand>
</feature>
<dbReference type="GO" id="GO:0005737">
    <property type="term" value="C:cytoplasm"/>
    <property type="evidence" value="ECO:0007669"/>
    <property type="project" value="TreeGrafter"/>
</dbReference>
<feature type="binding site" evidence="5">
    <location>
        <position position="92"/>
    </location>
    <ligand>
        <name>Fe cation</name>
        <dbReference type="ChEBI" id="CHEBI:24875"/>
        <label>1</label>
    </ligand>
</feature>
<dbReference type="GO" id="GO:0008198">
    <property type="term" value="F:ferrous iron binding"/>
    <property type="evidence" value="ECO:0007669"/>
    <property type="project" value="TreeGrafter"/>
</dbReference>
<organism evidence="9">
    <name type="scientific">Aceria tosichella</name>
    <name type="common">wheat curl mite</name>
    <dbReference type="NCBI Taxonomy" id="561515"/>
    <lineage>
        <taxon>Eukaryota</taxon>
        <taxon>Metazoa</taxon>
        <taxon>Ecdysozoa</taxon>
        <taxon>Arthropoda</taxon>
        <taxon>Chelicerata</taxon>
        <taxon>Arachnida</taxon>
        <taxon>Acari</taxon>
        <taxon>Acariformes</taxon>
        <taxon>Trombidiformes</taxon>
        <taxon>Prostigmata</taxon>
        <taxon>Eupodina</taxon>
        <taxon>Eriophyoidea</taxon>
        <taxon>Eriophyidae</taxon>
        <taxon>Eriophyinae</taxon>
        <taxon>Aceriini</taxon>
        <taxon>Aceria</taxon>
    </lineage>
</organism>
<dbReference type="GO" id="GO:0006879">
    <property type="term" value="P:intracellular iron ion homeostasis"/>
    <property type="evidence" value="ECO:0007669"/>
    <property type="project" value="UniProtKB-KW"/>
</dbReference>
<keyword evidence="6" id="KW-0560">Oxidoreductase</keyword>
<evidence type="ECO:0000256" key="5">
    <source>
        <dbReference type="PIRSR" id="PIRSR601519-1"/>
    </source>
</evidence>
<keyword evidence="7" id="KW-0732">Signal</keyword>
<feature type="signal peptide" evidence="7">
    <location>
        <begin position="1"/>
        <end position="25"/>
    </location>
</feature>
<dbReference type="PANTHER" id="PTHR11431">
    <property type="entry name" value="FERRITIN"/>
    <property type="match status" value="1"/>
</dbReference>
<name>A0A6G1SBP2_9ACAR</name>
<dbReference type="InterPro" id="IPR009040">
    <property type="entry name" value="Ferritin-like_diiron"/>
</dbReference>
<dbReference type="GO" id="GO:0004322">
    <property type="term" value="F:ferroxidase activity"/>
    <property type="evidence" value="ECO:0007669"/>
    <property type="project" value="UniProtKB-EC"/>
</dbReference>
<dbReference type="CDD" id="cd01056">
    <property type="entry name" value="Euk_Ferritin"/>
    <property type="match status" value="1"/>
</dbReference>
<dbReference type="AlphaFoldDB" id="A0A6G1SBP2"/>
<feature type="binding site" evidence="5">
    <location>
        <position position="169"/>
    </location>
    <ligand>
        <name>Fe cation</name>
        <dbReference type="ChEBI" id="CHEBI:24875"/>
        <label>1</label>
    </ligand>
</feature>
<comment type="similarity">
    <text evidence="1 6">Belongs to the ferritin family.</text>
</comment>
<evidence type="ECO:0000259" key="8">
    <source>
        <dbReference type="PROSITE" id="PS50905"/>
    </source>
</evidence>
<dbReference type="PANTHER" id="PTHR11431:SF75">
    <property type="entry name" value="FERRITIN"/>
    <property type="match status" value="1"/>
</dbReference>
<dbReference type="EC" id="1.16.3.1" evidence="6"/>
<dbReference type="InterPro" id="IPR009078">
    <property type="entry name" value="Ferritin-like_SF"/>
</dbReference>
<comment type="function">
    <text evidence="6">Stores iron in a soluble, non-toxic, readily available form. Important for iron homeostasis. Iron is taken up in the ferrous form and deposited as ferric hydroxides after oxidation.</text>
</comment>